<organism evidence="2 3">
    <name type="scientific">Pycnoporus cinnabarinus</name>
    <name type="common">Cinnabar-red polypore</name>
    <name type="synonym">Trametes cinnabarina</name>
    <dbReference type="NCBI Taxonomy" id="5643"/>
    <lineage>
        <taxon>Eukaryota</taxon>
        <taxon>Fungi</taxon>
        <taxon>Dikarya</taxon>
        <taxon>Basidiomycota</taxon>
        <taxon>Agaricomycotina</taxon>
        <taxon>Agaricomycetes</taxon>
        <taxon>Polyporales</taxon>
        <taxon>Polyporaceae</taxon>
        <taxon>Trametes</taxon>
    </lineage>
</organism>
<evidence type="ECO:0000256" key="1">
    <source>
        <dbReference type="SAM" id="MobiDB-lite"/>
    </source>
</evidence>
<protein>
    <submittedName>
        <fullName evidence="2">Uncharacterized protein</fullName>
    </submittedName>
</protein>
<feature type="region of interest" description="Disordered" evidence="1">
    <location>
        <begin position="395"/>
        <end position="415"/>
    </location>
</feature>
<proteinExistence type="predicted"/>
<dbReference type="HOGENOM" id="CLU_662462_0_0_1"/>
<dbReference type="SUPFAM" id="SSF52047">
    <property type="entry name" value="RNI-like"/>
    <property type="match status" value="1"/>
</dbReference>
<dbReference type="EMBL" id="CCBP010000115">
    <property type="protein sequence ID" value="CDO72616.1"/>
    <property type="molecule type" value="Genomic_DNA"/>
</dbReference>
<dbReference type="OMA" id="TEWEVAP"/>
<dbReference type="Proteomes" id="UP000029665">
    <property type="component" value="Unassembled WGS sequence"/>
</dbReference>
<keyword evidence="3" id="KW-1185">Reference proteome</keyword>
<feature type="compositionally biased region" description="Acidic residues" evidence="1">
    <location>
        <begin position="406"/>
        <end position="415"/>
    </location>
</feature>
<evidence type="ECO:0000313" key="2">
    <source>
        <dbReference type="EMBL" id="CDO72616.1"/>
    </source>
</evidence>
<dbReference type="Gene3D" id="3.80.10.10">
    <property type="entry name" value="Ribonuclease Inhibitor"/>
    <property type="match status" value="1"/>
</dbReference>
<evidence type="ECO:0000313" key="3">
    <source>
        <dbReference type="Proteomes" id="UP000029665"/>
    </source>
</evidence>
<dbReference type="OrthoDB" id="2801180at2759"/>
<dbReference type="InterPro" id="IPR032675">
    <property type="entry name" value="LRR_dom_sf"/>
</dbReference>
<dbReference type="STRING" id="5643.A0A060SEG2"/>
<sequence>MSIEVKEPAGYLLLLSPAIRHLGIAFDHSIVKAHDNMYVYQRDPEAAAVLLPVVISKVPLLSELCIDGGLEQLPSPLLEPLARLTQLQSLTLMYSGTAEDLSTVVILSRLPLLHSLDISVHFQTGKVSGKPFSGAFHTLRELNVRGRLDDIVQLFETFTFESLDTKLRVQVVNTPADSTLKDQFSRIASKLRRDIRTLELFFTDRILSSNRTYPLAELFAPCLALRYLTTVYLQFAVHVPHITDDDLASFASAWPKLEHLVIGYPSHGFHGIRRMDDPTQPTLGALFPFAQHCPDLYSLFIPLIDVTTIPPVQSIPAVGHKALKHLRILAFQGWISANPIDIAVVIDILFPTLHTIRDFTPLSLIHGGMDAELNFWQLIQMLLATMQTRREIEGLNVSSRSHEQEGVEQGDDGTP</sequence>
<name>A0A060SEG2_PYCCI</name>
<accession>A0A060SEG2</accession>
<dbReference type="AlphaFoldDB" id="A0A060SEG2"/>
<gene>
    <name evidence="2" type="ORF">BN946_scf184985.g35</name>
</gene>
<comment type="caution">
    <text evidence="2">The sequence shown here is derived from an EMBL/GenBank/DDBJ whole genome shotgun (WGS) entry which is preliminary data.</text>
</comment>
<reference evidence="2" key="1">
    <citation type="submission" date="2014-01" db="EMBL/GenBank/DDBJ databases">
        <title>The genome of the white-rot fungus Pycnoporus cinnabarinus: a basidiomycete model with a versatile arsenal for lignocellulosic biomass breakdown.</title>
        <authorList>
            <person name="Levasseur A."/>
            <person name="Lomascolo A."/>
            <person name="Ruiz-Duenas F.J."/>
            <person name="Uzan E."/>
            <person name="Piumi F."/>
            <person name="Kues U."/>
            <person name="Ram A.F.J."/>
            <person name="Murat C."/>
            <person name="Haon M."/>
            <person name="Benoit I."/>
            <person name="Arfi Y."/>
            <person name="Chevret D."/>
            <person name="Drula E."/>
            <person name="Kwon M.J."/>
            <person name="Gouret P."/>
            <person name="Lesage-Meessen L."/>
            <person name="Lombard V."/>
            <person name="Mariette J."/>
            <person name="Noirot C."/>
            <person name="Park J."/>
            <person name="Patyshakuliyeva A."/>
            <person name="Wieneger R.A.B."/>
            <person name="Wosten H.A.B."/>
            <person name="Martin F."/>
            <person name="Coutinho P.M."/>
            <person name="de Vries R."/>
            <person name="Martinez A.T."/>
            <person name="Klopp C."/>
            <person name="Pontarotti P."/>
            <person name="Henrissat B."/>
            <person name="Record E."/>
        </authorList>
    </citation>
    <scope>NUCLEOTIDE SEQUENCE [LARGE SCALE GENOMIC DNA]</scope>
    <source>
        <strain evidence="2">BRFM137</strain>
    </source>
</reference>